<dbReference type="RefSeq" id="WP_354658900.1">
    <property type="nucleotide sequence ID" value="NZ_JBEXAC010000001.1"/>
</dbReference>
<gene>
    <name evidence="2" type="ORF">ABR189_02690</name>
</gene>
<accession>A0ABV2SZP3</accession>
<reference evidence="2 3" key="1">
    <citation type="submission" date="2024-06" db="EMBL/GenBank/DDBJ databases">
        <title>Chitinophaga defluvii sp. nov., isolated from municipal sewage.</title>
        <authorList>
            <person name="Zhang L."/>
        </authorList>
    </citation>
    <scope>NUCLEOTIDE SEQUENCE [LARGE SCALE GENOMIC DNA]</scope>
    <source>
        <strain evidence="2 3">H8</strain>
    </source>
</reference>
<feature type="signal peptide" evidence="1">
    <location>
        <begin position="1"/>
        <end position="29"/>
    </location>
</feature>
<dbReference type="InterPro" id="IPR014867">
    <property type="entry name" value="Spore_coat_CotH_CotH2/3/7"/>
</dbReference>
<comment type="caution">
    <text evidence="2">The sequence shown here is derived from an EMBL/GenBank/DDBJ whole genome shotgun (WGS) entry which is preliminary data.</text>
</comment>
<sequence length="420" mass="47712">MQMKKNYFATTRLLVGYAIVMLLLTTACSKNKSNPEPEITEEEKLDESIKAVVPEISIQIEGNQEVKEKEVYLTATVSIKGNGVYPDLAPIKTRIKGRGNSTWELPKKPYKLKLDNKASLLGLGAAKEWVLLANYQDYTLMTNAIAMKIGQQLAMPFTNTIIPADLIVNGTYRGSYNLTQQIEVKENRVDLGKDDLLLELDSNFDEAYKFKSKGLNLPVMVKNPDITAPATLDEIKAGFEAFEQLLLDSKFPGNNYGDYIDKQQLVNFLVVNNLTGNFEVNHPKSVFIHKATGGKYTMGPIWDFDWGFGMDEDSHKYFSWTNVPLLKDGDTRLGAKFLSIFMKDPEIRSLYKQTWKNYKNGKFEALLSYIETYAATIRDSQKKDYERWKVGDNNLPKSKADMKIYLRKRAAYIDAYVNGL</sequence>
<evidence type="ECO:0000313" key="2">
    <source>
        <dbReference type="EMBL" id="MET6996253.1"/>
    </source>
</evidence>
<keyword evidence="1" id="KW-0732">Signal</keyword>
<dbReference type="Pfam" id="PF08757">
    <property type="entry name" value="CotH"/>
    <property type="match status" value="1"/>
</dbReference>
<feature type="chain" id="PRO_5046082657" evidence="1">
    <location>
        <begin position="30"/>
        <end position="420"/>
    </location>
</feature>
<organism evidence="2 3">
    <name type="scientific">Chitinophaga defluvii</name>
    <dbReference type="NCBI Taxonomy" id="3163343"/>
    <lineage>
        <taxon>Bacteria</taxon>
        <taxon>Pseudomonadati</taxon>
        <taxon>Bacteroidota</taxon>
        <taxon>Chitinophagia</taxon>
        <taxon>Chitinophagales</taxon>
        <taxon>Chitinophagaceae</taxon>
        <taxon>Chitinophaga</taxon>
    </lineage>
</organism>
<dbReference type="PROSITE" id="PS51257">
    <property type="entry name" value="PROKAR_LIPOPROTEIN"/>
    <property type="match status" value="1"/>
</dbReference>
<evidence type="ECO:0000256" key="1">
    <source>
        <dbReference type="SAM" id="SignalP"/>
    </source>
</evidence>
<dbReference type="EMBL" id="JBEXAC010000001">
    <property type="protein sequence ID" value="MET6996253.1"/>
    <property type="molecule type" value="Genomic_DNA"/>
</dbReference>
<proteinExistence type="predicted"/>
<keyword evidence="2" id="KW-0808">Transferase</keyword>
<name>A0ABV2SZP3_9BACT</name>
<keyword evidence="2" id="KW-0418">Kinase</keyword>
<protein>
    <submittedName>
        <fullName evidence="2">CotH kinase family protein</fullName>
    </submittedName>
</protein>
<dbReference type="Proteomes" id="UP001549749">
    <property type="component" value="Unassembled WGS sequence"/>
</dbReference>
<evidence type="ECO:0000313" key="3">
    <source>
        <dbReference type="Proteomes" id="UP001549749"/>
    </source>
</evidence>
<keyword evidence="3" id="KW-1185">Reference proteome</keyword>
<dbReference type="GO" id="GO:0016301">
    <property type="term" value="F:kinase activity"/>
    <property type="evidence" value="ECO:0007669"/>
    <property type="project" value="UniProtKB-KW"/>
</dbReference>